<dbReference type="EMBL" id="CM042054">
    <property type="protein sequence ID" value="KAI3707337.1"/>
    <property type="molecule type" value="Genomic_DNA"/>
</dbReference>
<dbReference type="Proteomes" id="UP001055879">
    <property type="component" value="Linkage Group LG08"/>
</dbReference>
<organism evidence="1 2">
    <name type="scientific">Arctium lappa</name>
    <name type="common">Greater burdock</name>
    <name type="synonym">Lappa major</name>
    <dbReference type="NCBI Taxonomy" id="4217"/>
    <lineage>
        <taxon>Eukaryota</taxon>
        <taxon>Viridiplantae</taxon>
        <taxon>Streptophyta</taxon>
        <taxon>Embryophyta</taxon>
        <taxon>Tracheophyta</taxon>
        <taxon>Spermatophyta</taxon>
        <taxon>Magnoliopsida</taxon>
        <taxon>eudicotyledons</taxon>
        <taxon>Gunneridae</taxon>
        <taxon>Pentapetalae</taxon>
        <taxon>asterids</taxon>
        <taxon>campanulids</taxon>
        <taxon>Asterales</taxon>
        <taxon>Asteraceae</taxon>
        <taxon>Carduoideae</taxon>
        <taxon>Cardueae</taxon>
        <taxon>Arctiinae</taxon>
        <taxon>Arctium</taxon>
    </lineage>
</organism>
<keyword evidence="2" id="KW-1185">Reference proteome</keyword>
<evidence type="ECO:0000313" key="1">
    <source>
        <dbReference type="EMBL" id="KAI3707337.1"/>
    </source>
</evidence>
<proteinExistence type="predicted"/>
<reference evidence="2" key="1">
    <citation type="journal article" date="2022" name="Mol. Ecol. Resour.">
        <title>The genomes of chicory, endive, great burdock and yacon provide insights into Asteraceae palaeo-polyploidization history and plant inulin production.</title>
        <authorList>
            <person name="Fan W."/>
            <person name="Wang S."/>
            <person name="Wang H."/>
            <person name="Wang A."/>
            <person name="Jiang F."/>
            <person name="Liu H."/>
            <person name="Zhao H."/>
            <person name="Xu D."/>
            <person name="Zhang Y."/>
        </authorList>
    </citation>
    <scope>NUCLEOTIDE SEQUENCE [LARGE SCALE GENOMIC DNA]</scope>
    <source>
        <strain evidence="2">cv. Niubang</strain>
    </source>
</reference>
<sequence length="143" mass="16778">MMLLFSMLSSLKRINFKGMFMVNFTIRNVKLATHKYSHTIDLYTPTIEINSGIANGIFRESNSSSRTQVFKGYYRCDVAYLAMENFKESLKDFQQIILLLFPTLGQAGYDLSSRLSAISKNTNRIFRRYIVRNPPKYDIFFYY</sequence>
<accession>A0ACB9ABV7</accession>
<reference evidence="1 2" key="2">
    <citation type="journal article" date="2022" name="Mol. Ecol. Resour.">
        <title>The genomes of chicory, endive, great burdock and yacon provide insights into Asteraceae paleo-polyploidization history and plant inulin production.</title>
        <authorList>
            <person name="Fan W."/>
            <person name="Wang S."/>
            <person name="Wang H."/>
            <person name="Wang A."/>
            <person name="Jiang F."/>
            <person name="Liu H."/>
            <person name="Zhao H."/>
            <person name="Xu D."/>
            <person name="Zhang Y."/>
        </authorList>
    </citation>
    <scope>NUCLEOTIDE SEQUENCE [LARGE SCALE GENOMIC DNA]</scope>
    <source>
        <strain evidence="2">cv. Niubang</strain>
    </source>
</reference>
<evidence type="ECO:0000313" key="2">
    <source>
        <dbReference type="Proteomes" id="UP001055879"/>
    </source>
</evidence>
<comment type="caution">
    <text evidence="1">The sequence shown here is derived from an EMBL/GenBank/DDBJ whole genome shotgun (WGS) entry which is preliminary data.</text>
</comment>
<gene>
    <name evidence="1" type="ORF">L6452_25767</name>
</gene>
<name>A0ACB9ABV7_ARCLA</name>
<protein>
    <submittedName>
        <fullName evidence="1">Uncharacterized protein</fullName>
    </submittedName>
</protein>